<dbReference type="PANTHER" id="PTHR43792">
    <property type="entry name" value="GNAT FAMILY, PUTATIVE (AFU_ORTHOLOGUE AFUA_3G00765)-RELATED-RELATED"/>
    <property type="match status" value="1"/>
</dbReference>
<dbReference type="InterPro" id="IPR016181">
    <property type="entry name" value="Acyl_CoA_acyltransferase"/>
</dbReference>
<dbReference type="Gene3D" id="3.40.630.30">
    <property type="match status" value="1"/>
</dbReference>
<dbReference type="InterPro" id="IPR000182">
    <property type="entry name" value="GNAT_dom"/>
</dbReference>
<dbReference type="PROSITE" id="PS51186">
    <property type="entry name" value="GNAT"/>
    <property type="match status" value="1"/>
</dbReference>
<dbReference type="SUPFAM" id="SSF55729">
    <property type="entry name" value="Acyl-CoA N-acyltransferases (Nat)"/>
    <property type="match status" value="1"/>
</dbReference>
<name>A0ABX8APX2_9HYPH</name>
<feature type="domain" description="N-acetyltransferase" evidence="1">
    <location>
        <begin position="11"/>
        <end position="147"/>
    </location>
</feature>
<dbReference type="RefSeq" id="WP_075700482.1">
    <property type="nucleotide sequence ID" value="NZ_CP074126.1"/>
</dbReference>
<evidence type="ECO:0000313" key="3">
    <source>
        <dbReference type="Proteomes" id="UP000680706"/>
    </source>
</evidence>
<protein>
    <submittedName>
        <fullName evidence="2">GNAT family N-acetyltransferase</fullName>
    </submittedName>
</protein>
<proteinExistence type="predicted"/>
<dbReference type="InterPro" id="IPR051531">
    <property type="entry name" value="N-acetyltransferase"/>
</dbReference>
<dbReference type="Pfam" id="PF13302">
    <property type="entry name" value="Acetyltransf_3"/>
    <property type="match status" value="1"/>
</dbReference>
<dbReference type="PANTHER" id="PTHR43792:SF16">
    <property type="entry name" value="N-ACETYLTRANSFERASE DOMAIN-CONTAINING PROTEIN"/>
    <property type="match status" value="1"/>
</dbReference>
<sequence length="147" mass="16593">MLEIPIQTPRCILAKPTPADNPDLIKLFSNEKTREFLGGTQSNAAIEARCSSVVGATEVYHAVVYARATNNFLGLLTLGPYHDREHREISYEFLPEHWGQGYAEETLKAFLPIAMENQKLTTILAETQLQNTRSIHLLQKLGMKKIR</sequence>
<gene>
    <name evidence="2" type="ORF">KGB56_06705</name>
</gene>
<dbReference type="Proteomes" id="UP000680706">
    <property type="component" value="Chromosome"/>
</dbReference>
<evidence type="ECO:0000313" key="2">
    <source>
        <dbReference type="EMBL" id="QUS57083.1"/>
    </source>
</evidence>
<accession>A0ABX8APX2</accession>
<evidence type="ECO:0000259" key="1">
    <source>
        <dbReference type="PROSITE" id="PS51186"/>
    </source>
</evidence>
<organism evidence="2 3">
    <name type="scientific">Pseudovibrio brasiliensis</name>
    <dbReference type="NCBI Taxonomy" id="1898042"/>
    <lineage>
        <taxon>Bacteria</taxon>
        <taxon>Pseudomonadati</taxon>
        <taxon>Pseudomonadota</taxon>
        <taxon>Alphaproteobacteria</taxon>
        <taxon>Hyphomicrobiales</taxon>
        <taxon>Stappiaceae</taxon>
        <taxon>Pseudovibrio</taxon>
    </lineage>
</organism>
<reference evidence="2 3" key="1">
    <citation type="journal article" date="2021" name="Angew. Chem. Int. Ed. Engl.">
        <title>A novel family of nonribosomal peptides modulate collective behavior in Pseudovibrio bacteria isolated from marine sponges.</title>
        <authorList>
            <person name="Ioca L.P."/>
            <person name="Dai Y."/>
            <person name="Kunakom S."/>
            <person name="Diaz-Espinosa J."/>
            <person name="Krunic A."/>
            <person name="Crnkovic C.M."/>
            <person name="Orjala J."/>
            <person name="Sanchez L.M."/>
            <person name="Ferreira A.G."/>
            <person name="Berlinck R.G.S."/>
            <person name="Eustaquio A.S."/>
        </authorList>
    </citation>
    <scope>NUCLEOTIDE SEQUENCE [LARGE SCALE GENOMIC DNA]</scope>
    <source>
        <strain evidence="2 3">Ab134</strain>
    </source>
</reference>
<keyword evidence="3" id="KW-1185">Reference proteome</keyword>
<dbReference type="EMBL" id="CP074126">
    <property type="protein sequence ID" value="QUS57083.1"/>
    <property type="molecule type" value="Genomic_DNA"/>
</dbReference>